<sequence>YLSPKLGQQINWTLTSLPVYNQSSEGNNNTGITEYYVNISAEGTTVDLYVKANDDLKTSGLDVLGLGNETYSYNSTNSSVPSINKYSLTTNYEDNPIGENLGEGAVVYLKFFLSAPSGQPAGTYNNSLLFKSVPTGQEP</sequence>
<organism evidence="1">
    <name type="scientific">marine sediment metagenome</name>
    <dbReference type="NCBI Taxonomy" id="412755"/>
    <lineage>
        <taxon>unclassified sequences</taxon>
        <taxon>metagenomes</taxon>
        <taxon>ecological metagenomes</taxon>
    </lineage>
</organism>
<dbReference type="AlphaFoldDB" id="X1F2H0"/>
<comment type="caution">
    <text evidence="1">The sequence shown here is derived from an EMBL/GenBank/DDBJ whole genome shotgun (WGS) entry which is preliminary data.</text>
</comment>
<protein>
    <submittedName>
        <fullName evidence="1">Uncharacterized protein</fullName>
    </submittedName>
</protein>
<dbReference type="EMBL" id="BARU01000668">
    <property type="protein sequence ID" value="GAH23564.1"/>
    <property type="molecule type" value="Genomic_DNA"/>
</dbReference>
<feature type="non-terminal residue" evidence="1">
    <location>
        <position position="1"/>
    </location>
</feature>
<proteinExistence type="predicted"/>
<gene>
    <name evidence="1" type="ORF">S03H2_02089</name>
</gene>
<evidence type="ECO:0000313" key="1">
    <source>
        <dbReference type="EMBL" id="GAH23564.1"/>
    </source>
</evidence>
<accession>X1F2H0</accession>
<reference evidence="1" key="1">
    <citation type="journal article" date="2014" name="Front. Microbiol.">
        <title>High frequency of phylogenetically diverse reductive dehalogenase-homologous genes in deep subseafloor sedimentary metagenomes.</title>
        <authorList>
            <person name="Kawai M."/>
            <person name="Futagami T."/>
            <person name="Toyoda A."/>
            <person name="Takaki Y."/>
            <person name="Nishi S."/>
            <person name="Hori S."/>
            <person name="Arai W."/>
            <person name="Tsubouchi T."/>
            <person name="Morono Y."/>
            <person name="Uchiyama I."/>
            <person name="Ito T."/>
            <person name="Fujiyama A."/>
            <person name="Inagaki F."/>
            <person name="Takami H."/>
        </authorList>
    </citation>
    <scope>NUCLEOTIDE SEQUENCE</scope>
    <source>
        <strain evidence="1">Expedition CK06-06</strain>
    </source>
</reference>
<name>X1F2H0_9ZZZZ</name>